<dbReference type="Proteomes" id="UP000652074">
    <property type="component" value="Unassembled WGS sequence"/>
</dbReference>
<evidence type="ECO:0000313" key="8">
    <source>
        <dbReference type="Proteomes" id="UP000652074"/>
    </source>
</evidence>
<dbReference type="NCBIfam" id="TIGR00254">
    <property type="entry name" value="GGDEF"/>
    <property type="match status" value="1"/>
</dbReference>
<keyword evidence="4" id="KW-0175">Coiled coil</keyword>
<evidence type="ECO:0000256" key="2">
    <source>
        <dbReference type="ARBA" id="ARBA00034247"/>
    </source>
</evidence>
<dbReference type="InterPro" id="IPR043128">
    <property type="entry name" value="Rev_trsase/Diguanyl_cyclase"/>
</dbReference>
<feature type="modified residue" description="4-aspartylphosphate" evidence="3">
    <location>
        <position position="51"/>
    </location>
</feature>
<proteinExistence type="predicted"/>
<keyword evidence="3" id="KW-0597">Phosphoprotein</keyword>
<dbReference type="RefSeq" id="WP_169207470.1">
    <property type="nucleotide sequence ID" value="NZ_CP059560.1"/>
</dbReference>
<feature type="domain" description="GGDEF" evidence="6">
    <location>
        <begin position="176"/>
        <end position="315"/>
    </location>
</feature>
<dbReference type="PANTHER" id="PTHR45138">
    <property type="entry name" value="REGULATORY COMPONENTS OF SENSORY TRANSDUCTION SYSTEM"/>
    <property type="match status" value="1"/>
</dbReference>
<dbReference type="InterPro" id="IPR001789">
    <property type="entry name" value="Sig_transdc_resp-reg_receiver"/>
</dbReference>
<sequence length="322" mass="35216">MKVLVIEDTVTSAALICRMLGGMGLETMHRRDGEGGIEAFRQSRPDLVMLDVVMPGMDGFEVARRIRQLESDGEWTPIIFLSARTQDEDIERGIAVGGDDYLVKPVSEAVLKAKVWAMQRIAHMRASLVALTRKLDEANRELTRLSAFDGLTGIANRRTFDATLSREWRRGARSGASIALMVVDVDCFKQFNDAYGHQVGDECLKAVARALAGNTRRPVDLVARYGGEEFAVVLPETDAQGAAIVAESMRRAVEALAITHRHSTAARVVTVSVGIAVTSPERSDDGGFATLVARADEALYRAKRDGRNRWHLAAAPELATVR</sequence>
<dbReference type="InterPro" id="IPR029787">
    <property type="entry name" value="Nucleotide_cyclase"/>
</dbReference>
<dbReference type="InterPro" id="IPR000160">
    <property type="entry name" value="GGDEF_dom"/>
</dbReference>
<evidence type="ECO:0000259" key="6">
    <source>
        <dbReference type="PROSITE" id="PS50887"/>
    </source>
</evidence>
<dbReference type="Pfam" id="PF00990">
    <property type="entry name" value="GGDEF"/>
    <property type="match status" value="1"/>
</dbReference>
<feature type="domain" description="Response regulatory" evidence="5">
    <location>
        <begin position="2"/>
        <end position="119"/>
    </location>
</feature>
<dbReference type="SUPFAM" id="SSF52172">
    <property type="entry name" value="CheY-like"/>
    <property type="match status" value="1"/>
</dbReference>
<evidence type="ECO:0000256" key="3">
    <source>
        <dbReference type="PROSITE-ProRule" id="PRU00169"/>
    </source>
</evidence>
<reference evidence="7 8" key="1">
    <citation type="submission" date="2019-12" db="EMBL/GenBank/DDBJ databases">
        <title>Comparative genomics gives insights into the taxonomy of the Azoarcus-Aromatoleum group and reveals separate origins of nif in the plant-associated Azoarcus and non-plant-associated Aromatoleum sub-groups.</title>
        <authorList>
            <person name="Lafos M."/>
            <person name="Maluk M."/>
            <person name="Batista M."/>
            <person name="Junghare M."/>
            <person name="Carmona M."/>
            <person name="Faoro H."/>
            <person name="Cruz L.M."/>
            <person name="Battistoni F."/>
            <person name="De Souza E."/>
            <person name="Pedrosa F."/>
            <person name="Chen W.-M."/>
            <person name="Poole P.S."/>
            <person name="Dixon R.A."/>
            <person name="James E.K."/>
        </authorList>
    </citation>
    <scope>NUCLEOTIDE SEQUENCE [LARGE SCALE GENOMIC DNA]</scope>
    <source>
        <strain evidence="7 8">ToN1</strain>
    </source>
</reference>
<dbReference type="CDD" id="cd17574">
    <property type="entry name" value="REC_OmpR"/>
    <property type="match status" value="1"/>
</dbReference>
<dbReference type="PROSITE" id="PS50887">
    <property type="entry name" value="GGDEF"/>
    <property type="match status" value="1"/>
</dbReference>
<gene>
    <name evidence="7" type="ORF">GPA26_16785</name>
</gene>
<dbReference type="Pfam" id="PF00072">
    <property type="entry name" value="Response_reg"/>
    <property type="match status" value="1"/>
</dbReference>
<evidence type="ECO:0000313" key="7">
    <source>
        <dbReference type="EMBL" id="NMF90125.1"/>
    </source>
</evidence>
<name>A0ABX1MQC1_9RHOO</name>
<dbReference type="EC" id="2.7.7.65" evidence="1"/>
<accession>A0ABX1MQC1</accession>
<dbReference type="SMART" id="SM00448">
    <property type="entry name" value="REC"/>
    <property type="match status" value="1"/>
</dbReference>
<comment type="catalytic activity">
    <reaction evidence="2">
        <text>2 GTP = 3',3'-c-di-GMP + 2 diphosphate</text>
        <dbReference type="Rhea" id="RHEA:24898"/>
        <dbReference type="ChEBI" id="CHEBI:33019"/>
        <dbReference type="ChEBI" id="CHEBI:37565"/>
        <dbReference type="ChEBI" id="CHEBI:58805"/>
        <dbReference type="EC" id="2.7.7.65"/>
    </reaction>
</comment>
<dbReference type="EMBL" id="WTVR01000035">
    <property type="protein sequence ID" value="NMF90125.1"/>
    <property type="molecule type" value="Genomic_DNA"/>
</dbReference>
<dbReference type="SMART" id="SM00267">
    <property type="entry name" value="GGDEF"/>
    <property type="match status" value="1"/>
</dbReference>
<keyword evidence="8" id="KW-1185">Reference proteome</keyword>
<comment type="caution">
    <text evidence="7">The sequence shown here is derived from an EMBL/GenBank/DDBJ whole genome shotgun (WGS) entry which is preliminary data.</text>
</comment>
<organism evidence="7 8">
    <name type="scientific">Aromatoleum petrolei</name>
    <dbReference type="NCBI Taxonomy" id="76116"/>
    <lineage>
        <taxon>Bacteria</taxon>
        <taxon>Pseudomonadati</taxon>
        <taxon>Pseudomonadota</taxon>
        <taxon>Betaproteobacteria</taxon>
        <taxon>Rhodocyclales</taxon>
        <taxon>Rhodocyclaceae</taxon>
        <taxon>Aromatoleum</taxon>
    </lineage>
</organism>
<dbReference type="InterPro" id="IPR050469">
    <property type="entry name" value="Diguanylate_Cyclase"/>
</dbReference>
<dbReference type="InterPro" id="IPR011006">
    <property type="entry name" value="CheY-like_superfamily"/>
</dbReference>
<dbReference type="PROSITE" id="PS50110">
    <property type="entry name" value="RESPONSE_REGULATORY"/>
    <property type="match status" value="1"/>
</dbReference>
<dbReference type="CDD" id="cd01949">
    <property type="entry name" value="GGDEF"/>
    <property type="match status" value="1"/>
</dbReference>
<dbReference type="PANTHER" id="PTHR45138:SF9">
    <property type="entry name" value="DIGUANYLATE CYCLASE DGCM-RELATED"/>
    <property type="match status" value="1"/>
</dbReference>
<dbReference type="Gene3D" id="3.40.50.2300">
    <property type="match status" value="1"/>
</dbReference>
<dbReference type="SUPFAM" id="SSF55073">
    <property type="entry name" value="Nucleotide cyclase"/>
    <property type="match status" value="1"/>
</dbReference>
<feature type="coiled-coil region" evidence="4">
    <location>
        <begin position="121"/>
        <end position="148"/>
    </location>
</feature>
<evidence type="ECO:0000259" key="5">
    <source>
        <dbReference type="PROSITE" id="PS50110"/>
    </source>
</evidence>
<protein>
    <recommendedName>
        <fullName evidence="1">diguanylate cyclase</fullName>
        <ecNumber evidence="1">2.7.7.65</ecNumber>
    </recommendedName>
</protein>
<dbReference type="Gene3D" id="3.30.70.270">
    <property type="match status" value="1"/>
</dbReference>
<evidence type="ECO:0000256" key="4">
    <source>
        <dbReference type="SAM" id="Coils"/>
    </source>
</evidence>
<evidence type="ECO:0000256" key="1">
    <source>
        <dbReference type="ARBA" id="ARBA00012528"/>
    </source>
</evidence>